<sequence length="126" mass="14404">MRVQHRLRPVNHVTTVVHRHVTIPLFSGGRVHRATQHTWEHTAGCRAARPNPSPTATEPIHGTAGTYLVSDPQTGRVTQWSRLAIARDLPVTHDRYTLDAYGDRFVQPMIRLGPTRLFHFWTEQMP</sequence>
<keyword evidence="2" id="KW-1185">Reference proteome</keyword>
<dbReference type="Proteomes" id="UP000677457">
    <property type="component" value="Unassembled WGS sequence"/>
</dbReference>
<proteinExistence type="predicted"/>
<evidence type="ECO:0000313" key="1">
    <source>
        <dbReference type="EMBL" id="GIM85859.1"/>
    </source>
</evidence>
<accession>A0ABQ4JUW9</accession>
<gene>
    <name evidence="1" type="ORF">Sar04_25950</name>
</gene>
<protein>
    <submittedName>
        <fullName evidence="1">Uncharacterized protein</fullName>
    </submittedName>
</protein>
<comment type="caution">
    <text evidence="1">The sequence shown here is derived from an EMBL/GenBank/DDBJ whole genome shotgun (WGS) entry which is preliminary data.</text>
</comment>
<organism evidence="1 2">
    <name type="scientific">Salinispora arenicola</name>
    <dbReference type="NCBI Taxonomy" id="168697"/>
    <lineage>
        <taxon>Bacteria</taxon>
        <taxon>Bacillati</taxon>
        <taxon>Actinomycetota</taxon>
        <taxon>Actinomycetes</taxon>
        <taxon>Micromonosporales</taxon>
        <taxon>Micromonosporaceae</taxon>
        <taxon>Salinispora</taxon>
    </lineage>
</organism>
<name>A0ABQ4JUW9_SALAC</name>
<reference evidence="1 2" key="1">
    <citation type="submission" date="2021-03" db="EMBL/GenBank/DDBJ databases">
        <title>Whole genome shotgun sequence of Salinispora arenicola NBRC 105043.</title>
        <authorList>
            <person name="Komaki H."/>
            <person name="Tamura T."/>
        </authorList>
    </citation>
    <scope>NUCLEOTIDE SEQUENCE [LARGE SCALE GENOMIC DNA]</scope>
    <source>
        <strain evidence="1 2">NBRC 105043</strain>
    </source>
</reference>
<dbReference type="EMBL" id="BOQM01000017">
    <property type="protein sequence ID" value="GIM85859.1"/>
    <property type="molecule type" value="Genomic_DNA"/>
</dbReference>
<evidence type="ECO:0000313" key="2">
    <source>
        <dbReference type="Proteomes" id="UP000677457"/>
    </source>
</evidence>